<sequence length="84" mass="9496">MKSSNLIIKKPWISEKSTDLASLDKYVFLVIPEATSHQIKQAIQSIYKVHVVKVNITNMNQANKKRKKAIVTLKAGEKIDVVPH</sequence>
<evidence type="ECO:0000256" key="1">
    <source>
        <dbReference type="ARBA" id="ARBA00006700"/>
    </source>
</evidence>
<comment type="similarity">
    <text evidence="1 6 7">Belongs to the universal ribosomal protein uL23 family.</text>
</comment>
<gene>
    <name evidence="6" type="primary">rplW</name>
    <name evidence="8" type="ORF">A3E61_01200</name>
</gene>
<dbReference type="Gene3D" id="3.30.70.330">
    <property type="match status" value="1"/>
</dbReference>
<protein>
    <recommendedName>
        <fullName evidence="6">Large ribosomal subunit protein uL23</fullName>
    </recommendedName>
</protein>
<comment type="caution">
    <text evidence="8">The sequence shown here is derived from an EMBL/GenBank/DDBJ whole genome shotgun (WGS) entry which is preliminary data.</text>
</comment>
<keyword evidence="4 6" id="KW-0689">Ribosomal protein</keyword>
<evidence type="ECO:0000256" key="5">
    <source>
        <dbReference type="ARBA" id="ARBA00023274"/>
    </source>
</evidence>
<dbReference type="Proteomes" id="UP000178259">
    <property type="component" value="Unassembled WGS sequence"/>
</dbReference>
<dbReference type="GO" id="GO:0006412">
    <property type="term" value="P:translation"/>
    <property type="evidence" value="ECO:0007669"/>
    <property type="project" value="UniProtKB-UniRule"/>
</dbReference>
<dbReference type="GO" id="GO:0005840">
    <property type="term" value="C:ribosome"/>
    <property type="evidence" value="ECO:0007669"/>
    <property type="project" value="UniProtKB-KW"/>
</dbReference>
<dbReference type="InterPro" id="IPR012677">
    <property type="entry name" value="Nucleotide-bd_a/b_plait_sf"/>
</dbReference>
<accession>A0A1G1Z108</accession>
<dbReference type="GO" id="GO:1990904">
    <property type="term" value="C:ribonucleoprotein complex"/>
    <property type="evidence" value="ECO:0007669"/>
    <property type="project" value="UniProtKB-KW"/>
</dbReference>
<organism evidence="8 9">
    <name type="scientific">Candidatus Colwellbacteria bacterium RIFCSPHIGHO2_12_FULL_43_12</name>
    <dbReference type="NCBI Taxonomy" id="1797688"/>
    <lineage>
        <taxon>Bacteria</taxon>
        <taxon>Candidatus Colwelliibacteriota</taxon>
    </lineage>
</organism>
<evidence type="ECO:0000256" key="2">
    <source>
        <dbReference type="ARBA" id="ARBA00022730"/>
    </source>
</evidence>
<dbReference type="InterPro" id="IPR001014">
    <property type="entry name" value="Ribosomal_uL23_CS"/>
</dbReference>
<evidence type="ECO:0000313" key="8">
    <source>
        <dbReference type="EMBL" id="OGY58335.1"/>
    </source>
</evidence>
<keyword evidence="2 6" id="KW-0699">rRNA-binding</keyword>
<evidence type="ECO:0000256" key="3">
    <source>
        <dbReference type="ARBA" id="ARBA00022884"/>
    </source>
</evidence>
<proteinExistence type="inferred from homology"/>
<reference evidence="8 9" key="1">
    <citation type="journal article" date="2016" name="Nat. Commun.">
        <title>Thousands of microbial genomes shed light on interconnected biogeochemical processes in an aquifer system.</title>
        <authorList>
            <person name="Anantharaman K."/>
            <person name="Brown C.T."/>
            <person name="Hug L.A."/>
            <person name="Sharon I."/>
            <person name="Castelle C.J."/>
            <person name="Probst A.J."/>
            <person name="Thomas B.C."/>
            <person name="Singh A."/>
            <person name="Wilkins M.J."/>
            <person name="Karaoz U."/>
            <person name="Brodie E.L."/>
            <person name="Williams K.H."/>
            <person name="Hubbard S.S."/>
            <person name="Banfield J.F."/>
        </authorList>
    </citation>
    <scope>NUCLEOTIDE SEQUENCE [LARGE SCALE GENOMIC DNA]</scope>
</reference>
<dbReference type="SUPFAM" id="SSF54189">
    <property type="entry name" value="Ribosomal proteins S24e, L23 and L15e"/>
    <property type="match status" value="1"/>
</dbReference>
<comment type="subunit">
    <text evidence="6">Part of the 50S ribosomal subunit. Contacts protein L29, and trigger factor when it is bound to the ribosome.</text>
</comment>
<comment type="function">
    <text evidence="6">One of the early assembly proteins it binds 23S rRNA. One of the proteins that surrounds the polypeptide exit tunnel on the outside of the ribosome. Forms the main docking site for trigger factor binding to the ribosome.</text>
</comment>
<evidence type="ECO:0000256" key="6">
    <source>
        <dbReference type="HAMAP-Rule" id="MF_01369"/>
    </source>
</evidence>
<dbReference type="PROSITE" id="PS00050">
    <property type="entry name" value="RIBOSOMAL_L23"/>
    <property type="match status" value="1"/>
</dbReference>
<dbReference type="Pfam" id="PF00276">
    <property type="entry name" value="Ribosomal_L23"/>
    <property type="match status" value="1"/>
</dbReference>
<dbReference type="InterPro" id="IPR013025">
    <property type="entry name" value="Ribosomal_uL23-like"/>
</dbReference>
<dbReference type="GO" id="GO:0003735">
    <property type="term" value="F:structural constituent of ribosome"/>
    <property type="evidence" value="ECO:0007669"/>
    <property type="project" value="InterPro"/>
</dbReference>
<evidence type="ECO:0000313" key="9">
    <source>
        <dbReference type="Proteomes" id="UP000178259"/>
    </source>
</evidence>
<dbReference type="HAMAP" id="MF_01369_B">
    <property type="entry name" value="Ribosomal_uL23_B"/>
    <property type="match status" value="1"/>
</dbReference>
<evidence type="ECO:0000256" key="7">
    <source>
        <dbReference type="RuleBase" id="RU003934"/>
    </source>
</evidence>
<name>A0A1G1Z108_9BACT</name>
<dbReference type="GO" id="GO:0019843">
    <property type="term" value="F:rRNA binding"/>
    <property type="evidence" value="ECO:0007669"/>
    <property type="project" value="UniProtKB-UniRule"/>
</dbReference>
<keyword evidence="3 6" id="KW-0694">RNA-binding</keyword>
<dbReference type="EMBL" id="MHIW01000030">
    <property type="protein sequence ID" value="OGY58335.1"/>
    <property type="molecule type" value="Genomic_DNA"/>
</dbReference>
<dbReference type="PANTHER" id="PTHR11620">
    <property type="entry name" value="60S RIBOSOMAL PROTEIN L23A"/>
    <property type="match status" value="1"/>
</dbReference>
<dbReference type="InterPro" id="IPR012678">
    <property type="entry name" value="Ribosomal_uL23/eL15/eS24_sf"/>
</dbReference>
<dbReference type="AlphaFoldDB" id="A0A1G1Z108"/>
<evidence type="ECO:0000256" key="4">
    <source>
        <dbReference type="ARBA" id="ARBA00022980"/>
    </source>
</evidence>
<keyword evidence="5 6" id="KW-0687">Ribonucleoprotein</keyword>